<proteinExistence type="predicted"/>
<evidence type="ECO:0008006" key="3">
    <source>
        <dbReference type="Google" id="ProtNLM"/>
    </source>
</evidence>
<gene>
    <name evidence="1" type="ORF">ACFPN1_09025</name>
</gene>
<keyword evidence="2" id="KW-1185">Reference proteome</keyword>
<organism evidence="1 2">
    <name type="scientific">Lysobacter yangpyeongensis</name>
    <dbReference type="NCBI Taxonomy" id="346182"/>
    <lineage>
        <taxon>Bacteria</taxon>
        <taxon>Pseudomonadati</taxon>
        <taxon>Pseudomonadota</taxon>
        <taxon>Gammaproteobacteria</taxon>
        <taxon>Lysobacterales</taxon>
        <taxon>Lysobacteraceae</taxon>
        <taxon>Lysobacter</taxon>
    </lineage>
</organism>
<accession>A0ABW0SN78</accession>
<protein>
    <recommendedName>
        <fullName evidence="3">YCII-related domain-containing protein</fullName>
    </recommendedName>
</protein>
<comment type="caution">
    <text evidence="1">The sequence shown here is derived from an EMBL/GenBank/DDBJ whole genome shotgun (WGS) entry which is preliminary data.</text>
</comment>
<dbReference type="Gene3D" id="3.30.70.1060">
    <property type="entry name" value="Dimeric alpha+beta barrel"/>
    <property type="match status" value="1"/>
</dbReference>
<dbReference type="SUPFAM" id="SSF54909">
    <property type="entry name" value="Dimeric alpha+beta barrel"/>
    <property type="match status" value="1"/>
</dbReference>
<sequence length="116" mass="12895">MKKFMAVFTGSPDAMARWQALDEAERKRREAEGMQAWHQWGERLGDAIVDQGAPLGKTKRVTGDGIADTRNNLAAYTVVQAESHEAAARLFENHPHFAIFPGDGVEIMECLPIPEM</sequence>
<dbReference type="RefSeq" id="WP_386754557.1">
    <property type="nucleotide sequence ID" value="NZ_JBHSNM010000002.1"/>
</dbReference>
<dbReference type="InterPro" id="IPR011008">
    <property type="entry name" value="Dimeric_a/b-barrel"/>
</dbReference>
<evidence type="ECO:0000313" key="2">
    <source>
        <dbReference type="Proteomes" id="UP001596036"/>
    </source>
</evidence>
<dbReference type="EMBL" id="JBHSNM010000002">
    <property type="protein sequence ID" value="MFC5570199.1"/>
    <property type="molecule type" value="Genomic_DNA"/>
</dbReference>
<evidence type="ECO:0000313" key="1">
    <source>
        <dbReference type="EMBL" id="MFC5570199.1"/>
    </source>
</evidence>
<dbReference type="Proteomes" id="UP001596036">
    <property type="component" value="Unassembled WGS sequence"/>
</dbReference>
<reference evidence="2" key="1">
    <citation type="journal article" date="2019" name="Int. J. Syst. Evol. Microbiol.">
        <title>The Global Catalogue of Microorganisms (GCM) 10K type strain sequencing project: providing services to taxonomists for standard genome sequencing and annotation.</title>
        <authorList>
            <consortium name="The Broad Institute Genomics Platform"/>
            <consortium name="The Broad Institute Genome Sequencing Center for Infectious Disease"/>
            <person name="Wu L."/>
            <person name="Ma J."/>
        </authorList>
    </citation>
    <scope>NUCLEOTIDE SEQUENCE [LARGE SCALE GENOMIC DNA]</scope>
    <source>
        <strain evidence="2">KACC 11407</strain>
    </source>
</reference>
<name>A0ABW0SN78_9GAMM</name>